<reference evidence="2" key="1">
    <citation type="journal article" date="2021" name="Mol. Plant Microbe Interact.">
        <title>Complete Genome Sequence of the Plant-Pathogenic Fungus Colletotrichum lupini.</title>
        <authorList>
            <person name="Baroncelli R."/>
            <person name="Pensec F."/>
            <person name="Da Lio D."/>
            <person name="Boufleur T."/>
            <person name="Vicente I."/>
            <person name="Sarrocco S."/>
            <person name="Picot A."/>
            <person name="Baraldi E."/>
            <person name="Sukno S."/>
            <person name="Thon M."/>
            <person name="Le Floch G."/>
        </authorList>
    </citation>
    <scope>NUCLEOTIDE SEQUENCE</scope>
    <source>
        <strain evidence="2">IMI 504893</strain>
    </source>
</reference>
<protein>
    <submittedName>
        <fullName evidence="2">Uncharacterized protein</fullName>
    </submittedName>
</protein>
<name>A0A9Q8SJX3_9PEZI</name>
<dbReference type="GeneID" id="73338192"/>
<feature type="compositionally biased region" description="Basic and acidic residues" evidence="1">
    <location>
        <begin position="475"/>
        <end position="484"/>
    </location>
</feature>
<organism evidence="2 3">
    <name type="scientific">Colletotrichum lupini</name>
    <dbReference type="NCBI Taxonomy" id="145971"/>
    <lineage>
        <taxon>Eukaryota</taxon>
        <taxon>Fungi</taxon>
        <taxon>Dikarya</taxon>
        <taxon>Ascomycota</taxon>
        <taxon>Pezizomycotina</taxon>
        <taxon>Sordariomycetes</taxon>
        <taxon>Hypocreomycetidae</taxon>
        <taxon>Glomerellales</taxon>
        <taxon>Glomerellaceae</taxon>
        <taxon>Colletotrichum</taxon>
        <taxon>Colletotrichum acutatum species complex</taxon>
    </lineage>
</organism>
<feature type="region of interest" description="Disordered" evidence="1">
    <location>
        <begin position="805"/>
        <end position="829"/>
    </location>
</feature>
<accession>A0A9Q8SJX3</accession>
<dbReference type="Proteomes" id="UP000830671">
    <property type="component" value="Chromosome 2"/>
</dbReference>
<evidence type="ECO:0000313" key="3">
    <source>
        <dbReference type="Proteomes" id="UP000830671"/>
    </source>
</evidence>
<feature type="compositionally biased region" description="Basic residues" evidence="1">
    <location>
        <begin position="820"/>
        <end position="829"/>
    </location>
</feature>
<dbReference type="RefSeq" id="XP_049140325.1">
    <property type="nucleotide sequence ID" value="XM_049283182.1"/>
</dbReference>
<dbReference type="KEGG" id="clup:CLUP02_04166"/>
<proteinExistence type="predicted"/>
<keyword evidence="3" id="KW-1185">Reference proteome</keyword>
<feature type="compositionally biased region" description="Polar residues" evidence="1">
    <location>
        <begin position="386"/>
        <end position="402"/>
    </location>
</feature>
<dbReference type="EMBL" id="CP019474">
    <property type="protein sequence ID" value="UQC78689.1"/>
    <property type="molecule type" value="Genomic_DNA"/>
</dbReference>
<sequence>MRRDEHKQNMSLGETSQRYKVIDCWRFGGLVPSGVGWIRERCKSQESYFVQRGSEASGGIRIPVRNTPTYGAYMWYSVVQFACPPICASSPLRGSIYGEWQLVVAEDLQLRGGKIPTQTRGRKGPKGKFPPPLHSLFPFHFIRYPHPTPSHCEETLGQAQSRCVWIPFGTCLTLPVTDTWRPVASEWMLREECCDMWAVNGRREQRRQVMVTQSTLPPSVSRDQRLRLSLFYVFEGRDTRLGQISSTFGFSCPHQTNMITRTNQAVSLLNHATSFLGRFCRRERKRKNSHPSLHSSLRFRVKLHILMALDGSSVLDSTTTTIAIIFLSSGSDSGLWPPKAPLLTNAQYQKTLSHQVSATKLISSTVAAGELSVSQLRGGKVKDSQRTSSRKWGSSSAKQSSGHVRKAKRLPLRLAPFAAPRLQTIPVPLTWTMPHCFFSNISAAAPGLDVSQTCRTLYQLAALHAQNALHRLTDAARTEKDRQTETQTDSLQAPRSRCRHRHRQIQRRLHQIMPGAPLPAAYLGRQNSTSVSKTPGSSERPPLCHHIIMSHRHHACHSIYVWPRVVAEGQIVLLAPHVASRSTPSPSGHSHYYLMAWVLELHITRSLALHLRGLLSPAGVGNTISQILDPVNSSNGSRQLVWSSLEKIRELYFSPGPARRIDRCSELFLSTFVQTLNRCFLLLARVCNDHRQGSEWQTWAEDTFLTGKEFFQIHKEQESSRQGNLVMNMQKRGSTAVRAAKEHEVIHTYRAAKAARLAADCTTPHQLEKTLARLILKSKREGRTVECSFQDAAQGSPPGLMLPITPGQEDISPSIDGRSSRKKQTKRVRIMSSNPPTCLPTFCSLLCFHAGIPVVERLTQSPPLSIPEYLVSPSGLGDLDGTVAFMRSGSWDCHRALLYLCMCIPASGRAIDMRYTLKRTKAETCRQIRAQSVASVAATDLSLFKVKMML</sequence>
<feature type="region of interest" description="Disordered" evidence="1">
    <location>
        <begin position="475"/>
        <end position="499"/>
    </location>
</feature>
<dbReference type="AlphaFoldDB" id="A0A9Q8SJX3"/>
<evidence type="ECO:0000256" key="1">
    <source>
        <dbReference type="SAM" id="MobiDB-lite"/>
    </source>
</evidence>
<gene>
    <name evidence="2" type="ORF">CLUP02_04166</name>
</gene>
<evidence type="ECO:0000313" key="2">
    <source>
        <dbReference type="EMBL" id="UQC78689.1"/>
    </source>
</evidence>
<feature type="region of interest" description="Disordered" evidence="1">
    <location>
        <begin position="377"/>
        <end position="406"/>
    </location>
</feature>